<dbReference type="SUPFAM" id="SSF51206">
    <property type="entry name" value="cAMP-binding domain-like"/>
    <property type="match status" value="1"/>
</dbReference>
<dbReference type="RefSeq" id="WP_170862178.1">
    <property type="nucleotide sequence ID" value="NZ_FOWX01000008.1"/>
</dbReference>
<dbReference type="Gene3D" id="2.60.120.10">
    <property type="entry name" value="Jelly Rolls"/>
    <property type="match status" value="1"/>
</dbReference>
<keyword evidence="3" id="KW-1185">Reference proteome</keyword>
<reference evidence="3" key="1">
    <citation type="submission" date="2016-10" db="EMBL/GenBank/DDBJ databases">
        <authorList>
            <person name="Varghese N."/>
            <person name="Submissions S."/>
        </authorList>
    </citation>
    <scope>NUCLEOTIDE SEQUENCE [LARGE SCALE GENOMIC DNA]</scope>
    <source>
        <strain evidence="3">DSM 17834</strain>
    </source>
</reference>
<sequence length="171" mass="18512">MQTLDLALLSDILPGGALQKMSAFGALTDSFIENLLEGGELLKLTAGETLYHQGERADCFYVVLRGHLAIYQDSDAGREIIHTTGEGESVGFSAMLAMRPRLLSGEATSECIVLKVSSQALAKLQELDNQQFGIFFINLSRDMSRFLSYCILRPPAEGTSPGVGPTQPTEI</sequence>
<organism evidence="2 3">
    <name type="scientific">Pseudomonas borbori</name>
    <dbReference type="NCBI Taxonomy" id="289003"/>
    <lineage>
        <taxon>Bacteria</taxon>
        <taxon>Pseudomonadati</taxon>
        <taxon>Pseudomonadota</taxon>
        <taxon>Gammaproteobacteria</taxon>
        <taxon>Pseudomonadales</taxon>
        <taxon>Pseudomonadaceae</taxon>
        <taxon>Pseudomonas</taxon>
    </lineage>
</organism>
<feature type="domain" description="Cyclic nucleotide-binding" evidence="1">
    <location>
        <begin position="23"/>
        <end position="124"/>
    </location>
</feature>
<dbReference type="InterPro" id="IPR000595">
    <property type="entry name" value="cNMP-bd_dom"/>
</dbReference>
<proteinExistence type="predicted"/>
<dbReference type="SMART" id="SM00100">
    <property type="entry name" value="cNMP"/>
    <property type="match status" value="1"/>
</dbReference>
<dbReference type="Proteomes" id="UP000198784">
    <property type="component" value="Unassembled WGS sequence"/>
</dbReference>
<evidence type="ECO:0000259" key="1">
    <source>
        <dbReference type="PROSITE" id="PS50042"/>
    </source>
</evidence>
<evidence type="ECO:0000313" key="3">
    <source>
        <dbReference type="Proteomes" id="UP000198784"/>
    </source>
</evidence>
<dbReference type="PROSITE" id="PS50042">
    <property type="entry name" value="CNMP_BINDING_3"/>
    <property type="match status" value="1"/>
</dbReference>
<dbReference type="Pfam" id="PF00027">
    <property type="entry name" value="cNMP_binding"/>
    <property type="match status" value="1"/>
</dbReference>
<evidence type="ECO:0000313" key="2">
    <source>
        <dbReference type="EMBL" id="SFP31351.1"/>
    </source>
</evidence>
<name>A0A1I5PCW1_9PSED</name>
<protein>
    <submittedName>
        <fullName evidence="2">Cyclic nucleotide-binding domain-containing protein</fullName>
    </submittedName>
</protein>
<dbReference type="InterPro" id="IPR014710">
    <property type="entry name" value="RmlC-like_jellyroll"/>
</dbReference>
<dbReference type="InterPro" id="IPR018490">
    <property type="entry name" value="cNMP-bd_dom_sf"/>
</dbReference>
<accession>A0A1I5PCW1</accession>
<dbReference type="CDD" id="cd00038">
    <property type="entry name" value="CAP_ED"/>
    <property type="match status" value="1"/>
</dbReference>
<gene>
    <name evidence="2" type="ORF">SAMN05216190_108103</name>
</gene>
<dbReference type="EMBL" id="FOWX01000008">
    <property type="protein sequence ID" value="SFP31351.1"/>
    <property type="molecule type" value="Genomic_DNA"/>
</dbReference>
<dbReference type="AlphaFoldDB" id="A0A1I5PCW1"/>
<dbReference type="STRING" id="289003.SAMN05216190_108103"/>